<feature type="domain" description="LysM" evidence="5">
    <location>
        <begin position="68"/>
        <end position="117"/>
    </location>
</feature>
<comment type="similarity">
    <text evidence="3">Belongs to the secreted LysM effector family.</text>
</comment>
<evidence type="ECO:0000256" key="1">
    <source>
        <dbReference type="ARBA" id="ARBA00022669"/>
    </source>
</evidence>
<dbReference type="InterPro" id="IPR036861">
    <property type="entry name" value="Endochitinase-like_sf"/>
</dbReference>
<organism evidence="6 7">
    <name type="scientific">Fusarium torulosum</name>
    <dbReference type="NCBI Taxonomy" id="33205"/>
    <lineage>
        <taxon>Eukaryota</taxon>
        <taxon>Fungi</taxon>
        <taxon>Dikarya</taxon>
        <taxon>Ascomycota</taxon>
        <taxon>Pezizomycotina</taxon>
        <taxon>Sordariomycetes</taxon>
        <taxon>Hypocreomycetidae</taxon>
        <taxon>Hypocreales</taxon>
        <taxon>Nectriaceae</taxon>
        <taxon>Fusarium</taxon>
    </lineage>
</organism>
<dbReference type="PROSITE" id="PS51782">
    <property type="entry name" value="LYSM"/>
    <property type="match status" value="2"/>
</dbReference>
<gene>
    <name evidence="6" type="ORF">FTOL_13486</name>
</gene>
<dbReference type="PANTHER" id="PTHR47700">
    <property type="entry name" value="V CHITINASE, PUTATIVE (AFU_ORTHOLOGUE AFUA_6G13720)-RELATED"/>
    <property type="match status" value="1"/>
</dbReference>
<keyword evidence="7" id="KW-1185">Reference proteome</keyword>
<protein>
    <recommendedName>
        <fullName evidence="5">LysM domain-containing protein</fullName>
    </recommendedName>
</protein>
<dbReference type="CDD" id="cd00035">
    <property type="entry name" value="ChtBD1"/>
    <property type="match status" value="1"/>
</dbReference>
<accession>A0AAE8SPW0</accession>
<dbReference type="CDD" id="cd00118">
    <property type="entry name" value="LysM"/>
    <property type="match status" value="1"/>
</dbReference>
<dbReference type="SMART" id="SM00257">
    <property type="entry name" value="LysM"/>
    <property type="match status" value="1"/>
</dbReference>
<feature type="domain" description="LysM" evidence="5">
    <location>
        <begin position="3"/>
        <end position="48"/>
    </location>
</feature>
<dbReference type="Gene3D" id="3.10.350.10">
    <property type="entry name" value="LysM domain"/>
    <property type="match status" value="2"/>
</dbReference>
<dbReference type="Proteomes" id="UP001187734">
    <property type="component" value="Unassembled WGS sequence"/>
</dbReference>
<proteinExistence type="inferred from homology"/>
<dbReference type="PANTHER" id="PTHR47700:SF2">
    <property type="entry name" value="CHITINASE"/>
    <property type="match status" value="1"/>
</dbReference>
<evidence type="ECO:0000256" key="2">
    <source>
        <dbReference type="ARBA" id="ARBA00023026"/>
    </source>
</evidence>
<dbReference type="AlphaFoldDB" id="A0AAE8SPW0"/>
<evidence type="ECO:0000256" key="3">
    <source>
        <dbReference type="ARBA" id="ARBA00044955"/>
    </source>
</evidence>
<dbReference type="InterPro" id="IPR018392">
    <property type="entry name" value="LysM"/>
</dbReference>
<reference evidence="6" key="1">
    <citation type="submission" date="2018-03" db="EMBL/GenBank/DDBJ databases">
        <authorList>
            <person name="Guldener U."/>
        </authorList>
    </citation>
    <scope>NUCLEOTIDE SEQUENCE</scope>
</reference>
<dbReference type="EMBL" id="ONZP01000838">
    <property type="protein sequence ID" value="SPJ91084.1"/>
    <property type="molecule type" value="Genomic_DNA"/>
</dbReference>
<feature type="region of interest" description="Disordered" evidence="4">
    <location>
        <begin position="128"/>
        <end position="148"/>
    </location>
</feature>
<name>A0AAE8SPW0_9HYPO</name>
<evidence type="ECO:0000256" key="4">
    <source>
        <dbReference type="SAM" id="MobiDB-lite"/>
    </source>
</evidence>
<dbReference type="Pfam" id="PF01476">
    <property type="entry name" value="LysM"/>
    <property type="match status" value="1"/>
</dbReference>
<feature type="compositionally biased region" description="Polar residues" evidence="4">
    <location>
        <begin position="137"/>
        <end position="148"/>
    </location>
</feature>
<evidence type="ECO:0000259" key="5">
    <source>
        <dbReference type="PROSITE" id="PS51782"/>
    </source>
</evidence>
<keyword evidence="2" id="KW-0843">Virulence</keyword>
<dbReference type="SUPFAM" id="SSF57016">
    <property type="entry name" value="Plant lectins/antimicrobial peptides"/>
    <property type="match status" value="1"/>
</dbReference>
<keyword evidence="1" id="KW-0147">Chitin-binding</keyword>
<comment type="caution">
    <text evidence="6">The sequence shown here is derived from an EMBL/GenBank/DDBJ whole genome shotgun (WGS) entry which is preliminary data.</text>
</comment>
<dbReference type="SUPFAM" id="SSF54106">
    <property type="entry name" value="LysM domain"/>
    <property type="match status" value="1"/>
</dbReference>
<dbReference type="GO" id="GO:0008061">
    <property type="term" value="F:chitin binding"/>
    <property type="evidence" value="ECO:0007669"/>
    <property type="project" value="UniProtKB-KW"/>
</dbReference>
<evidence type="ECO:0000313" key="6">
    <source>
        <dbReference type="EMBL" id="SPJ91084.1"/>
    </source>
</evidence>
<evidence type="ECO:0000313" key="7">
    <source>
        <dbReference type="Proteomes" id="UP001187734"/>
    </source>
</evidence>
<dbReference type="InterPro" id="IPR053214">
    <property type="entry name" value="LysM12-like"/>
</dbReference>
<sequence>MTKKWNVQDRDTYTTLSVRCGIRGANFTKYNTKKDLYSNLKEGDYICCSAGDPYTPPKPKANADSSYKSHLINNGDTCAGLAAKNKVTISDLSKWNNKKTWGWTDCDNLLLGYNIYIGPGLPPLPPPQKGATCGPTVPSTTRPKDSSTSIADLNPCPLKACCSNWGLCGVFPGHCKVNAPANGAPGSKKKGFQNTCVSNCGTDIKQNSDPPKIFSRIGYYAAFGRDRDCLRLKAKNANTDGSYTYIHWAFASIDPKT</sequence>
<dbReference type="InterPro" id="IPR036779">
    <property type="entry name" value="LysM_dom_sf"/>
</dbReference>